<proteinExistence type="predicted"/>
<gene>
    <name evidence="2" type="ORF">CAMP_LOCUS18583</name>
</gene>
<organism evidence="2 3">
    <name type="scientific">Caenorhabditis angaria</name>
    <dbReference type="NCBI Taxonomy" id="860376"/>
    <lineage>
        <taxon>Eukaryota</taxon>
        <taxon>Metazoa</taxon>
        <taxon>Ecdysozoa</taxon>
        <taxon>Nematoda</taxon>
        <taxon>Chromadorea</taxon>
        <taxon>Rhabditida</taxon>
        <taxon>Rhabditina</taxon>
        <taxon>Rhabditomorpha</taxon>
        <taxon>Rhabditoidea</taxon>
        <taxon>Rhabditidae</taxon>
        <taxon>Peloderinae</taxon>
        <taxon>Caenorhabditis</taxon>
    </lineage>
</organism>
<feature type="region of interest" description="Disordered" evidence="1">
    <location>
        <begin position="302"/>
        <end position="322"/>
    </location>
</feature>
<reference evidence="2" key="1">
    <citation type="submission" date="2022-11" db="EMBL/GenBank/DDBJ databases">
        <authorList>
            <person name="Kikuchi T."/>
        </authorList>
    </citation>
    <scope>NUCLEOTIDE SEQUENCE</scope>
    <source>
        <strain evidence="2">PS1010</strain>
    </source>
</reference>
<dbReference type="EMBL" id="CANHGI010000006">
    <property type="protein sequence ID" value="CAI5455946.1"/>
    <property type="molecule type" value="Genomic_DNA"/>
</dbReference>
<feature type="region of interest" description="Disordered" evidence="1">
    <location>
        <begin position="502"/>
        <end position="522"/>
    </location>
</feature>
<accession>A0A9P1J0N5</accession>
<name>A0A9P1J0N5_9PELO</name>
<protein>
    <submittedName>
        <fullName evidence="2">Uncharacterized protein</fullName>
    </submittedName>
</protein>
<keyword evidence="3" id="KW-1185">Reference proteome</keyword>
<dbReference type="Proteomes" id="UP001152747">
    <property type="component" value="Unassembled WGS sequence"/>
</dbReference>
<evidence type="ECO:0000313" key="3">
    <source>
        <dbReference type="Proteomes" id="UP001152747"/>
    </source>
</evidence>
<comment type="caution">
    <text evidence="2">The sequence shown here is derived from an EMBL/GenBank/DDBJ whole genome shotgun (WGS) entry which is preliminary data.</text>
</comment>
<sequence length="572" mass="66953">MASNRSNSRAFNEEDPAWKHYWSETCLEVIFIMTRFREHLELPEFTHLEFEDELMKEHKNYGADEMYVYRSLLLTQMLEVLLKKALKKDATTELDALLILFMNRHIEQHPFKDLNTLDIHCVPTGVKLWIYLQLLNYHCTTTDSQANDSFFQWRIPDFLRAKEFHLQDGTKLFYMHDLRLFKQHPASEFAKRKSGISEEHLEKEVWKDIYLDVHRGTHYECLANDHDSWMAYIKSLGPENKKQATEMRSVYRIFVKDNFQRLFNSWAHQRANRAKLHNLLDIEKRRSLGLFRTSSRIQNKRLLEGATSEESKTGGEEKQEAKVLSRDERMLKREEHKEFMRDLNLQVEIPKTQNSKDFDSPQNLSPISLKEVDVENFRLTNPPISPQRDTFEQNNINDKFGVPEETIEAVVASLTALPNLESTSQTIDPTTLGQISPKSRKRKFDARMTVEAYLAATLPPTLKPKMKSFTKRSRLNTSSIPCEPSSSGTAILACPSDWNPTVKPTKPPIKRSATQKSQNHPEMMNRQLAVRVFRYFYNEIFVSWATFYKVQTMPPDLCAFFDGLPRDERKNE</sequence>
<dbReference type="AlphaFoldDB" id="A0A9P1J0N5"/>
<evidence type="ECO:0000256" key="1">
    <source>
        <dbReference type="SAM" id="MobiDB-lite"/>
    </source>
</evidence>
<evidence type="ECO:0000313" key="2">
    <source>
        <dbReference type="EMBL" id="CAI5455946.1"/>
    </source>
</evidence>
<feature type="compositionally biased region" description="Basic and acidic residues" evidence="1">
    <location>
        <begin position="309"/>
        <end position="322"/>
    </location>
</feature>